<keyword evidence="2" id="KW-0813">Transport</keyword>
<reference evidence="4" key="1">
    <citation type="submission" date="2018-05" db="EMBL/GenBank/DDBJ databases">
        <authorList>
            <person name="Lanie J.A."/>
            <person name="Ng W.-L."/>
            <person name="Kazmierczak K.M."/>
            <person name="Andrzejewski T.M."/>
            <person name="Davidsen T.M."/>
            <person name="Wayne K.J."/>
            <person name="Tettelin H."/>
            <person name="Glass J.I."/>
            <person name="Rusch D."/>
            <person name="Podicherti R."/>
            <person name="Tsui H.-C.T."/>
            <person name="Winkler M.E."/>
        </authorList>
    </citation>
    <scope>NUCLEOTIDE SEQUENCE</scope>
</reference>
<dbReference type="AlphaFoldDB" id="A0A382MKM8"/>
<evidence type="ECO:0000256" key="3">
    <source>
        <dbReference type="ARBA" id="ARBA00022729"/>
    </source>
</evidence>
<evidence type="ECO:0000313" key="4">
    <source>
        <dbReference type="EMBL" id="SVC48327.1"/>
    </source>
</evidence>
<protein>
    <recommendedName>
        <fullName evidence="5">ABC transporter substrate-binding protein</fullName>
    </recommendedName>
</protein>
<dbReference type="InterPro" id="IPR006059">
    <property type="entry name" value="SBP"/>
</dbReference>
<evidence type="ECO:0008006" key="5">
    <source>
        <dbReference type="Google" id="ProtNLM"/>
    </source>
</evidence>
<dbReference type="SUPFAM" id="SSF53850">
    <property type="entry name" value="Periplasmic binding protein-like II"/>
    <property type="match status" value="1"/>
</dbReference>
<keyword evidence="3" id="KW-0732">Signal</keyword>
<dbReference type="InterPro" id="IPR050490">
    <property type="entry name" value="Bact_solute-bd_prot1"/>
</dbReference>
<dbReference type="EMBL" id="UINC01093699">
    <property type="protein sequence ID" value="SVC48327.1"/>
    <property type="molecule type" value="Genomic_DNA"/>
</dbReference>
<dbReference type="PANTHER" id="PTHR43649">
    <property type="entry name" value="ARABINOSE-BINDING PROTEIN-RELATED"/>
    <property type="match status" value="1"/>
</dbReference>
<feature type="non-terminal residue" evidence="4">
    <location>
        <position position="287"/>
    </location>
</feature>
<comment type="similarity">
    <text evidence="1">Belongs to the bacterial solute-binding protein 1 family.</text>
</comment>
<organism evidence="4">
    <name type="scientific">marine metagenome</name>
    <dbReference type="NCBI Taxonomy" id="408172"/>
    <lineage>
        <taxon>unclassified sequences</taxon>
        <taxon>metagenomes</taxon>
        <taxon>ecological metagenomes</taxon>
    </lineage>
</organism>
<dbReference type="Gene3D" id="3.40.190.10">
    <property type="entry name" value="Periplasmic binding protein-like II"/>
    <property type="match status" value="2"/>
</dbReference>
<gene>
    <name evidence="4" type="ORF">METZ01_LOCUS301181</name>
</gene>
<evidence type="ECO:0000256" key="1">
    <source>
        <dbReference type="ARBA" id="ARBA00008520"/>
    </source>
</evidence>
<dbReference type="PANTHER" id="PTHR43649:SF34">
    <property type="entry name" value="ABC TRANSPORTER PERIPLASMIC-BINDING PROTEIN YCJN-RELATED"/>
    <property type="match status" value="1"/>
</dbReference>
<proteinExistence type="inferred from homology"/>
<sequence>MRSRLLWLPAVFFLVLGLFVVKTEGETLRVAWAEWPPADYLQKLSEDFTTETGIDVEVVQIPWPSFQNKIDLGFVGKSDSYDIVIGDSQWLGSNSVGGHYVKLTDWFDKNIDVDSIYGPAMTAFAEYPKGSKEYWALPAEVDANGYVYRKDLFENPKEQQAFKDKYGYELHVPKTYQQLRDVAEFFTRPPDLYGIATYFSKEYDGITMGFQQVMWSFGGSYGDTETYKVKGHINSDDSLKALEYYKELIEFSPPDAPNYYWQETLDAYKAGKVAMAMDYFAFLPGAV</sequence>
<accession>A0A382MKM8</accession>
<evidence type="ECO:0000256" key="2">
    <source>
        <dbReference type="ARBA" id="ARBA00022448"/>
    </source>
</evidence>
<name>A0A382MKM8_9ZZZZ</name>
<dbReference type="Pfam" id="PF01547">
    <property type="entry name" value="SBP_bac_1"/>
    <property type="match status" value="1"/>
</dbReference>